<dbReference type="Pfam" id="PF00106">
    <property type="entry name" value="adh_short"/>
    <property type="match status" value="1"/>
</dbReference>
<dbReference type="SUPFAM" id="SSF51735">
    <property type="entry name" value="NAD(P)-binding Rossmann-fold domains"/>
    <property type="match status" value="1"/>
</dbReference>
<sequence>MTVTIVTGSSRGLGQSIAKLIITNSPSSKVVLAARSKQQLETFPNLFPEESRNDVLKRSLIVPGDLNDKDSIEKLIEKTVSKFGRIDSIVFNAGVLEPVDHIIDVDVDQMKKLFDINFFSVIKLLQLAIPHLRESAKERGTPSSCIFVSSGASIRTIDGWLGYGASKSALNHLAMDLSIEEAPLIRSISVAPGVVDTEMQRTIREEAGKKMKPDQLKRFTDLYEKGELLPADVPGEVYARLALGGISEGLNGRYMRYNSDELSKGE</sequence>
<gene>
    <name evidence="4" type="ORF">BRENAR_LOCUS2543</name>
</gene>
<evidence type="ECO:0000256" key="2">
    <source>
        <dbReference type="ARBA" id="ARBA00022857"/>
    </source>
</evidence>
<dbReference type="PANTHER" id="PTHR43008:SF8">
    <property type="entry name" value="BENZIL REDUCTASE ((S)-BENZOIN FORMING) IRC24"/>
    <property type="match status" value="1"/>
</dbReference>
<keyword evidence="2" id="KW-0521">NADP</keyword>
<accession>A0A448YLN8</accession>
<reference evidence="4 5" key="1">
    <citation type="submission" date="2018-12" db="EMBL/GenBank/DDBJ databases">
        <authorList>
            <person name="Tiukova I."/>
            <person name="Dainat J."/>
        </authorList>
    </citation>
    <scope>NUCLEOTIDE SEQUENCE [LARGE SCALE GENOMIC DNA]</scope>
</reference>
<dbReference type="Proteomes" id="UP000290900">
    <property type="component" value="Unassembled WGS sequence"/>
</dbReference>
<protein>
    <submittedName>
        <fullName evidence="4">DEKNAAC102673</fullName>
    </submittedName>
</protein>
<dbReference type="EMBL" id="CAACVR010000012">
    <property type="protein sequence ID" value="VEU21811.1"/>
    <property type="molecule type" value="Genomic_DNA"/>
</dbReference>
<dbReference type="AlphaFoldDB" id="A0A448YLN8"/>
<dbReference type="STRING" id="13370.A0A448YLN8"/>
<keyword evidence="5" id="KW-1185">Reference proteome</keyword>
<evidence type="ECO:0000313" key="4">
    <source>
        <dbReference type="EMBL" id="VEU21811.1"/>
    </source>
</evidence>
<dbReference type="InParanoid" id="A0A448YLN8"/>
<organism evidence="4 5">
    <name type="scientific">Brettanomyces naardenensis</name>
    <name type="common">Yeast</name>
    <dbReference type="NCBI Taxonomy" id="13370"/>
    <lineage>
        <taxon>Eukaryota</taxon>
        <taxon>Fungi</taxon>
        <taxon>Dikarya</taxon>
        <taxon>Ascomycota</taxon>
        <taxon>Saccharomycotina</taxon>
        <taxon>Pichiomycetes</taxon>
        <taxon>Pichiales</taxon>
        <taxon>Pichiaceae</taxon>
        <taxon>Brettanomyces</taxon>
    </lineage>
</organism>
<dbReference type="InterPro" id="IPR002347">
    <property type="entry name" value="SDR_fam"/>
</dbReference>
<comment type="similarity">
    <text evidence="1">Belongs to the short-chain dehydrogenases/reductases (SDR) family.</text>
</comment>
<evidence type="ECO:0000256" key="3">
    <source>
        <dbReference type="ARBA" id="ARBA00023002"/>
    </source>
</evidence>
<keyword evidence="3" id="KW-0560">Oxidoreductase</keyword>
<name>A0A448YLN8_BRENA</name>
<dbReference type="OrthoDB" id="153074at2759"/>
<evidence type="ECO:0000256" key="1">
    <source>
        <dbReference type="ARBA" id="ARBA00006484"/>
    </source>
</evidence>
<dbReference type="GO" id="GO:0050664">
    <property type="term" value="F:oxidoreductase activity, acting on NAD(P)H, oxygen as acceptor"/>
    <property type="evidence" value="ECO:0007669"/>
    <property type="project" value="TreeGrafter"/>
</dbReference>
<dbReference type="InterPro" id="IPR036291">
    <property type="entry name" value="NAD(P)-bd_dom_sf"/>
</dbReference>
<dbReference type="PRINTS" id="PR00081">
    <property type="entry name" value="GDHRDH"/>
</dbReference>
<proteinExistence type="inferred from homology"/>
<dbReference type="GO" id="GO:0016616">
    <property type="term" value="F:oxidoreductase activity, acting on the CH-OH group of donors, NAD or NADP as acceptor"/>
    <property type="evidence" value="ECO:0007669"/>
    <property type="project" value="UniProtKB-ARBA"/>
</dbReference>
<dbReference type="PROSITE" id="PS00061">
    <property type="entry name" value="ADH_SHORT"/>
    <property type="match status" value="1"/>
</dbReference>
<dbReference type="InterPro" id="IPR020904">
    <property type="entry name" value="Sc_DH/Rdtase_CS"/>
</dbReference>
<dbReference type="PANTHER" id="PTHR43008">
    <property type="entry name" value="BENZIL REDUCTASE"/>
    <property type="match status" value="1"/>
</dbReference>
<dbReference type="Gene3D" id="3.40.50.720">
    <property type="entry name" value="NAD(P)-binding Rossmann-like Domain"/>
    <property type="match status" value="1"/>
</dbReference>
<evidence type="ECO:0000313" key="5">
    <source>
        <dbReference type="Proteomes" id="UP000290900"/>
    </source>
</evidence>
<dbReference type="FunCoup" id="A0A448YLN8">
    <property type="interactions" value="107"/>
</dbReference>